<gene>
    <name evidence="6" type="ORF">SLS60_000692</name>
</gene>
<feature type="domain" description="BPL/LPL catalytic" evidence="5">
    <location>
        <begin position="72"/>
        <end position="295"/>
    </location>
</feature>
<evidence type="ECO:0000256" key="4">
    <source>
        <dbReference type="ARBA" id="ARBA00015925"/>
    </source>
</evidence>
<evidence type="ECO:0000256" key="1">
    <source>
        <dbReference type="ARBA" id="ARBA00003253"/>
    </source>
</evidence>
<reference evidence="6 7" key="1">
    <citation type="submission" date="2024-02" db="EMBL/GenBank/DDBJ databases">
        <title>De novo assembly and annotation of 12 fungi associated with fruit tree decline syndrome in Ontario, Canada.</title>
        <authorList>
            <person name="Sulman M."/>
            <person name="Ellouze W."/>
            <person name="Ilyukhin E."/>
        </authorList>
    </citation>
    <scope>NUCLEOTIDE SEQUENCE [LARGE SCALE GENOMIC DNA]</scope>
    <source>
        <strain evidence="6 7">M42-189</strain>
    </source>
</reference>
<dbReference type="InterPro" id="IPR004143">
    <property type="entry name" value="BPL_LPL_catalytic"/>
</dbReference>
<keyword evidence="7" id="KW-1185">Reference proteome</keyword>
<proteinExistence type="inferred from homology"/>
<comment type="function">
    <text evidence="1">Catalyzes both the ATP-dependent activation of exogenously supplied lipoate to lipoyl-AMP and the transfer of the activated lipoyl onto the lipoyl domains of lipoate-dependent enzymes.</text>
</comment>
<dbReference type="CDD" id="cd16443">
    <property type="entry name" value="LplA"/>
    <property type="match status" value="1"/>
</dbReference>
<dbReference type="SUPFAM" id="SSF55681">
    <property type="entry name" value="Class II aaRS and biotin synthetases"/>
    <property type="match status" value="1"/>
</dbReference>
<name>A0ABR3S731_9PLEO</name>
<sequence length="421" mass="46874">MAPSRGLGRLLLRHISANTAKLSRGMSIAHRAYTSFAEQLANPANRVQSYVSRSRDPFVNLSIEDYILRTSPPDSTVLFLYTNRPCVVIGRNQNPWSEVNLGMLKAATSSSRTARVTEPPAIGDVDLVRRRSGGGTVFHDEGNLNWSITCPRAIFTRDKHAEMVVRALREVGVERARVNERHDIVLDQGRERRVADPQDTHQTAYTVDEGGPRPLKVSGSAYKLTRARALHHATLLLASPNLNIIPHYLHSPAKSSIQAKGVESVSSPVSNIGLDVEIFQKRLQKEFSSTYAHQGTAPIIEVLGEEHLEIPAIKKGYDELKTHDWMWSQTPQFTLLLEGPARTEIEVNVHHGVIRAVDTKGDCVPTDMLEELRTALVGQKLQQIGDWTQFLQSRIEPWHSHYGVIADRLETLLPVPQLGGS</sequence>
<dbReference type="Gene3D" id="3.30.930.10">
    <property type="entry name" value="Bira Bifunctional Protein, Domain 2"/>
    <property type="match status" value="1"/>
</dbReference>
<dbReference type="PANTHER" id="PTHR12561">
    <property type="entry name" value="LIPOATE-PROTEIN LIGASE"/>
    <property type="match status" value="1"/>
</dbReference>
<comment type="caution">
    <text evidence="6">The sequence shown here is derived from an EMBL/GenBank/DDBJ whole genome shotgun (WGS) entry which is preliminary data.</text>
</comment>
<organism evidence="6 7">
    <name type="scientific">Paraconiothyrium brasiliense</name>
    <dbReference type="NCBI Taxonomy" id="300254"/>
    <lineage>
        <taxon>Eukaryota</taxon>
        <taxon>Fungi</taxon>
        <taxon>Dikarya</taxon>
        <taxon>Ascomycota</taxon>
        <taxon>Pezizomycotina</taxon>
        <taxon>Dothideomycetes</taxon>
        <taxon>Pleosporomycetidae</taxon>
        <taxon>Pleosporales</taxon>
        <taxon>Massarineae</taxon>
        <taxon>Didymosphaeriaceae</taxon>
        <taxon>Paraconiothyrium</taxon>
    </lineage>
</organism>
<dbReference type="PROSITE" id="PS51733">
    <property type="entry name" value="BPL_LPL_CATALYTIC"/>
    <property type="match status" value="1"/>
</dbReference>
<comment type="pathway">
    <text evidence="2">Protein modification; protein lipoylation via exogenous pathway; protein N(6)-(lipoyl)lysine from lipoate: step 2/2.</text>
</comment>
<dbReference type="Proteomes" id="UP001521785">
    <property type="component" value="Unassembled WGS sequence"/>
</dbReference>
<evidence type="ECO:0000259" key="5">
    <source>
        <dbReference type="PROSITE" id="PS51733"/>
    </source>
</evidence>
<dbReference type="PANTHER" id="PTHR12561:SF3">
    <property type="entry name" value="LIPOYLTRANSFERASE 1, MITOCHONDRIAL"/>
    <property type="match status" value="1"/>
</dbReference>
<comment type="similarity">
    <text evidence="3">Belongs to the LplA family.</text>
</comment>
<protein>
    <recommendedName>
        <fullName evidence="4">Putative lipoate-protein ligase A</fullName>
    </recommendedName>
</protein>
<evidence type="ECO:0000256" key="2">
    <source>
        <dbReference type="ARBA" id="ARBA00005085"/>
    </source>
</evidence>
<dbReference type="InterPro" id="IPR045864">
    <property type="entry name" value="aa-tRNA-synth_II/BPL/LPL"/>
</dbReference>
<dbReference type="Pfam" id="PF21948">
    <property type="entry name" value="LplA-B_cat"/>
    <property type="match status" value="1"/>
</dbReference>
<evidence type="ECO:0000313" key="6">
    <source>
        <dbReference type="EMBL" id="KAL1612465.1"/>
    </source>
</evidence>
<accession>A0ABR3S731</accession>
<evidence type="ECO:0000313" key="7">
    <source>
        <dbReference type="Proteomes" id="UP001521785"/>
    </source>
</evidence>
<dbReference type="EMBL" id="JAKJXO020000001">
    <property type="protein sequence ID" value="KAL1612465.1"/>
    <property type="molecule type" value="Genomic_DNA"/>
</dbReference>
<dbReference type="InterPro" id="IPR004562">
    <property type="entry name" value="LipoylTrfase_LipoateP_Ligase"/>
</dbReference>
<evidence type="ECO:0000256" key="3">
    <source>
        <dbReference type="ARBA" id="ARBA00008242"/>
    </source>
</evidence>